<dbReference type="Proteomes" id="UP000835052">
    <property type="component" value="Unassembled WGS sequence"/>
</dbReference>
<comment type="caution">
    <text evidence="2">The sequence shown here is derived from an EMBL/GenBank/DDBJ whole genome shotgun (WGS) entry which is preliminary data.</text>
</comment>
<protein>
    <submittedName>
        <fullName evidence="2">Uncharacterized protein</fullName>
    </submittedName>
</protein>
<feature type="signal peptide" evidence="1">
    <location>
        <begin position="1"/>
        <end position="18"/>
    </location>
</feature>
<keyword evidence="3" id="KW-1185">Reference proteome</keyword>
<accession>A0A8S1H6G4</accession>
<evidence type="ECO:0000256" key="1">
    <source>
        <dbReference type="SAM" id="SignalP"/>
    </source>
</evidence>
<evidence type="ECO:0000313" key="2">
    <source>
        <dbReference type="EMBL" id="CAD6192026.1"/>
    </source>
</evidence>
<keyword evidence="1" id="KW-0732">Signal</keyword>
<feature type="chain" id="PRO_5035896986" evidence="1">
    <location>
        <begin position="19"/>
        <end position="206"/>
    </location>
</feature>
<dbReference type="OrthoDB" id="5862467at2759"/>
<proteinExistence type="predicted"/>
<organism evidence="2 3">
    <name type="scientific">Caenorhabditis auriculariae</name>
    <dbReference type="NCBI Taxonomy" id="2777116"/>
    <lineage>
        <taxon>Eukaryota</taxon>
        <taxon>Metazoa</taxon>
        <taxon>Ecdysozoa</taxon>
        <taxon>Nematoda</taxon>
        <taxon>Chromadorea</taxon>
        <taxon>Rhabditida</taxon>
        <taxon>Rhabditina</taxon>
        <taxon>Rhabditomorpha</taxon>
        <taxon>Rhabditoidea</taxon>
        <taxon>Rhabditidae</taxon>
        <taxon>Peloderinae</taxon>
        <taxon>Caenorhabditis</taxon>
    </lineage>
</organism>
<sequence length="206" mass="23579">MRSKSVFLLLALPTLLVAESEEQTGRKQKRDDSDKDKAACAELREEYIRVCAKSAQHKKDAKEEEFCQAFDNICLAVSPDDPDGPVVTEPEPSRKKKKKRIDFTRFCKEFKNRYLYVCPDPFRFGQKAIVFCPIYSERCHVPLPDHPVVPTRKPAGGRSGGSTVDQICRSYRGFALNYCNNPLLTAQAQYRTACDKYWRYCGHRNG</sequence>
<dbReference type="EMBL" id="CAJGYM010000025">
    <property type="protein sequence ID" value="CAD6192026.1"/>
    <property type="molecule type" value="Genomic_DNA"/>
</dbReference>
<gene>
    <name evidence="2" type="ORF">CAUJ_LOCUS7945</name>
</gene>
<evidence type="ECO:0000313" key="3">
    <source>
        <dbReference type="Proteomes" id="UP000835052"/>
    </source>
</evidence>
<name>A0A8S1H6G4_9PELO</name>
<reference evidence="2" key="1">
    <citation type="submission" date="2020-10" db="EMBL/GenBank/DDBJ databases">
        <authorList>
            <person name="Kikuchi T."/>
        </authorList>
    </citation>
    <scope>NUCLEOTIDE SEQUENCE</scope>
    <source>
        <strain evidence="2">NKZ352</strain>
    </source>
</reference>
<dbReference type="AlphaFoldDB" id="A0A8S1H6G4"/>